<accession>A0A0D2CWD2</accession>
<evidence type="ECO:0000313" key="2">
    <source>
        <dbReference type="EMBL" id="KIW34185.1"/>
    </source>
</evidence>
<dbReference type="OrthoDB" id="4145309at2759"/>
<dbReference type="EMBL" id="KN847040">
    <property type="protein sequence ID" value="KIW34185.1"/>
    <property type="molecule type" value="Genomic_DNA"/>
</dbReference>
<proteinExistence type="predicted"/>
<dbReference type="Proteomes" id="UP000054466">
    <property type="component" value="Unassembled WGS sequence"/>
</dbReference>
<protein>
    <submittedName>
        <fullName evidence="2">Uncharacterized protein</fullName>
    </submittedName>
</protein>
<gene>
    <name evidence="2" type="ORF">PV07_00980</name>
</gene>
<feature type="transmembrane region" description="Helical" evidence="1">
    <location>
        <begin position="85"/>
        <end position="105"/>
    </location>
</feature>
<dbReference type="RefSeq" id="XP_016254401.1">
    <property type="nucleotide sequence ID" value="XM_016387473.1"/>
</dbReference>
<keyword evidence="1" id="KW-0472">Membrane</keyword>
<dbReference type="VEuPathDB" id="FungiDB:PV07_00980"/>
<dbReference type="AlphaFoldDB" id="A0A0D2CWD2"/>
<keyword evidence="1" id="KW-1133">Transmembrane helix</keyword>
<keyword evidence="3" id="KW-1185">Reference proteome</keyword>
<reference evidence="2 3" key="1">
    <citation type="submission" date="2015-01" db="EMBL/GenBank/DDBJ databases">
        <title>The Genome Sequence of Cladophialophora immunda CBS83496.</title>
        <authorList>
            <consortium name="The Broad Institute Genomics Platform"/>
            <person name="Cuomo C."/>
            <person name="de Hoog S."/>
            <person name="Gorbushina A."/>
            <person name="Stielow B."/>
            <person name="Teixiera M."/>
            <person name="Abouelleil A."/>
            <person name="Chapman S.B."/>
            <person name="Priest M."/>
            <person name="Young S.K."/>
            <person name="Wortman J."/>
            <person name="Nusbaum C."/>
            <person name="Birren B."/>
        </authorList>
    </citation>
    <scope>NUCLEOTIDE SEQUENCE [LARGE SCALE GENOMIC DNA]</scope>
    <source>
        <strain evidence="2 3">CBS 83496</strain>
    </source>
</reference>
<evidence type="ECO:0000256" key="1">
    <source>
        <dbReference type="SAM" id="Phobius"/>
    </source>
</evidence>
<organism evidence="2 3">
    <name type="scientific">Cladophialophora immunda</name>
    <dbReference type="NCBI Taxonomy" id="569365"/>
    <lineage>
        <taxon>Eukaryota</taxon>
        <taxon>Fungi</taxon>
        <taxon>Dikarya</taxon>
        <taxon>Ascomycota</taxon>
        <taxon>Pezizomycotina</taxon>
        <taxon>Eurotiomycetes</taxon>
        <taxon>Chaetothyriomycetidae</taxon>
        <taxon>Chaetothyriales</taxon>
        <taxon>Herpotrichiellaceae</taxon>
        <taxon>Cladophialophora</taxon>
    </lineage>
</organism>
<evidence type="ECO:0000313" key="3">
    <source>
        <dbReference type="Proteomes" id="UP000054466"/>
    </source>
</evidence>
<name>A0A0D2CWD2_9EURO</name>
<dbReference type="GeneID" id="27340174"/>
<keyword evidence="1" id="KW-0812">Transmembrane</keyword>
<dbReference type="HOGENOM" id="CLU_097997_0_0_1"/>
<sequence>MRILITVKAQDDLLRTTVSVMDADIEPEDGQALHELQHEQTPPEDDTTEAAAKAVMVADRSTAQWCGNLSTESCSFRHFLTPNTIHITVQLLSVLAFCALLLPYLQYTRAKKAVVCDACKQNAWSQYESKLAQCDAEGATQFGFRGRALGLNWMEYGTILLAATAWQYVVWHFQGWIIVRVCFVKTASESY</sequence>